<keyword evidence="6" id="KW-1133">Transmembrane helix</keyword>
<dbReference type="Pfam" id="PF04234">
    <property type="entry name" value="CopC"/>
    <property type="match status" value="1"/>
</dbReference>
<dbReference type="GO" id="GO:0046688">
    <property type="term" value="P:response to copper ion"/>
    <property type="evidence" value="ECO:0007669"/>
    <property type="project" value="InterPro"/>
</dbReference>
<evidence type="ECO:0000256" key="6">
    <source>
        <dbReference type="SAM" id="Phobius"/>
    </source>
</evidence>
<comment type="caution">
    <text evidence="8">The sequence shown here is derived from an EMBL/GenBank/DDBJ whole genome shotgun (WGS) entry which is preliminary data.</text>
</comment>
<dbReference type="GO" id="GO:0005886">
    <property type="term" value="C:plasma membrane"/>
    <property type="evidence" value="ECO:0007669"/>
    <property type="project" value="TreeGrafter"/>
</dbReference>
<feature type="transmembrane region" description="Helical" evidence="6">
    <location>
        <begin position="158"/>
        <end position="176"/>
    </location>
</feature>
<dbReference type="Proteomes" id="UP000192411">
    <property type="component" value="Unassembled WGS sequence"/>
</dbReference>
<dbReference type="InterPro" id="IPR014755">
    <property type="entry name" value="Cu-Rt/internalin_Ig-like"/>
</dbReference>
<keyword evidence="3" id="KW-0732">Signal</keyword>
<keyword evidence="6" id="KW-0812">Transmembrane</keyword>
<organism evidence="8 9">
    <name type="scientific">Mycolicibacterium tusciae</name>
    <dbReference type="NCBI Taxonomy" id="75922"/>
    <lineage>
        <taxon>Bacteria</taxon>
        <taxon>Bacillati</taxon>
        <taxon>Actinomycetota</taxon>
        <taxon>Actinomycetes</taxon>
        <taxon>Mycobacteriales</taxon>
        <taxon>Mycobacteriaceae</taxon>
        <taxon>Mycolicibacterium</taxon>
    </lineage>
</organism>
<evidence type="ECO:0000259" key="7">
    <source>
        <dbReference type="Pfam" id="PF04234"/>
    </source>
</evidence>
<dbReference type="SUPFAM" id="SSF81296">
    <property type="entry name" value="E set domains"/>
    <property type="match status" value="1"/>
</dbReference>
<dbReference type="Gene3D" id="2.60.40.1220">
    <property type="match status" value="1"/>
</dbReference>
<dbReference type="RefSeq" id="WP_083127739.1">
    <property type="nucleotide sequence ID" value="NZ_MVIM01000013.1"/>
</dbReference>
<keyword evidence="6" id="KW-0472">Membrane</keyword>
<dbReference type="PANTHER" id="PTHR34820:SF4">
    <property type="entry name" value="INNER MEMBRANE PROTEIN YEBZ"/>
    <property type="match status" value="1"/>
</dbReference>
<proteinExistence type="predicted"/>
<dbReference type="STRING" id="75922.BST47_21815"/>
<feature type="compositionally biased region" description="Low complexity" evidence="5">
    <location>
        <begin position="132"/>
        <end position="148"/>
    </location>
</feature>
<comment type="subcellular location">
    <subcellularLocation>
        <location evidence="1">Cell envelope</location>
    </subcellularLocation>
</comment>
<keyword evidence="2" id="KW-0479">Metal-binding</keyword>
<reference evidence="8 9" key="1">
    <citation type="submission" date="2017-02" db="EMBL/GenBank/DDBJ databases">
        <title>The new phylogeny of genus Mycobacterium.</title>
        <authorList>
            <person name="Tortoli E."/>
            <person name="Trovato A."/>
            <person name="Cirillo D.M."/>
        </authorList>
    </citation>
    <scope>NUCLEOTIDE SEQUENCE [LARGE SCALE GENOMIC DNA]</scope>
    <source>
        <strain evidence="8 9">DSM 44338</strain>
    </source>
</reference>
<dbReference type="GO" id="GO:0042597">
    <property type="term" value="C:periplasmic space"/>
    <property type="evidence" value="ECO:0007669"/>
    <property type="project" value="InterPro"/>
</dbReference>
<evidence type="ECO:0000313" key="9">
    <source>
        <dbReference type="Proteomes" id="UP000192411"/>
    </source>
</evidence>
<dbReference type="InterPro" id="IPR032694">
    <property type="entry name" value="CopC/D"/>
</dbReference>
<accession>A0A1X0JJB3</accession>
<sequence length="180" mass="17877">MRAATHLAAVAVLIFGLAVGTLGNAGVAAAHAALIASDPGENASLPQAPDRVSATFNEEMQPQFAAMTVVGPDGNLWSTGEPAVDGTVISVGVRPLGPSGRYTVNYRATSADGHVVSGSWSFQLTAAGSGVAGPPAGAAPPAADSSGTSEDDGGVPVWPFYVGAVLIVGAGVLWAARRRT</sequence>
<dbReference type="AlphaFoldDB" id="A0A1X0JJB3"/>
<keyword evidence="9" id="KW-1185">Reference proteome</keyword>
<dbReference type="OrthoDB" id="5242236at2"/>
<dbReference type="EMBL" id="MVIM01000013">
    <property type="protein sequence ID" value="ORB62968.1"/>
    <property type="molecule type" value="Genomic_DNA"/>
</dbReference>
<dbReference type="InterPro" id="IPR007348">
    <property type="entry name" value="CopC_dom"/>
</dbReference>
<dbReference type="GO" id="GO:0006825">
    <property type="term" value="P:copper ion transport"/>
    <property type="evidence" value="ECO:0007669"/>
    <property type="project" value="InterPro"/>
</dbReference>
<name>A0A1X0JJB3_9MYCO</name>
<dbReference type="GO" id="GO:0030313">
    <property type="term" value="C:cell envelope"/>
    <property type="evidence" value="ECO:0007669"/>
    <property type="project" value="UniProtKB-SubCell"/>
</dbReference>
<feature type="domain" description="CopC" evidence="7">
    <location>
        <begin position="31"/>
        <end position="123"/>
    </location>
</feature>
<gene>
    <name evidence="8" type="ORF">BST47_21815</name>
</gene>
<evidence type="ECO:0000256" key="1">
    <source>
        <dbReference type="ARBA" id="ARBA00004196"/>
    </source>
</evidence>
<dbReference type="GO" id="GO:0005507">
    <property type="term" value="F:copper ion binding"/>
    <property type="evidence" value="ECO:0007669"/>
    <property type="project" value="InterPro"/>
</dbReference>
<dbReference type="InterPro" id="IPR014756">
    <property type="entry name" value="Ig_E-set"/>
</dbReference>
<keyword evidence="4" id="KW-0186">Copper</keyword>
<evidence type="ECO:0000313" key="8">
    <source>
        <dbReference type="EMBL" id="ORB62968.1"/>
    </source>
</evidence>
<dbReference type="PANTHER" id="PTHR34820">
    <property type="entry name" value="INNER MEMBRANE PROTEIN YEBZ"/>
    <property type="match status" value="1"/>
</dbReference>
<feature type="region of interest" description="Disordered" evidence="5">
    <location>
        <begin position="132"/>
        <end position="151"/>
    </location>
</feature>
<evidence type="ECO:0000256" key="2">
    <source>
        <dbReference type="ARBA" id="ARBA00022723"/>
    </source>
</evidence>
<protein>
    <submittedName>
        <fullName evidence="8">Copper resistance protein CopC</fullName>
    </submittedName>
</protein>
<evidence type="ECO:0000256" key="5">
    <source>
        <dbReference type="SAM" id="MobiDB-lite"/>
    </source>
</evidence>
<evidence type="ECO:0000256" key="3">
    <source>
        <dbReference type="ARBA" id="ARBA00022729"/>
    </source>
</evidence>
<evidence type="ECO:0000256" key="4">
    <source>
        <dbReference type="ARBA" id="ARBA00023008"/>
    </source>
</evidence>